<evidence type="ECO:0000256" key="5">
    <source>
        <dbReference type="ARBA" id="ARBA00023239"/>
    </source>
</evidence>
<feature type="compositionally biased region" description="Basic and acidic residues" evidence="6">
    <location>
        <begin position="433"/>
        <end position="449"/>
    </location>
</feature>
<organism evidence="8 9">
    <name type="scientific">Didymella heteroderae</name>
    <dbReference type="NCBI Taxonomy" id="1769908"/>
    <lineage>
        <taxon>Eukaryota</taxon>
        <taxon>Fungi</taxon>
        <taxon>Dikarya</taxon>
        <taxon>Ascomycota</taxon>
        <taxon>Pezizomycotina</taxon>
        <taxon>Dothideomycetes</taxon>
        <taxon>Pleosporomycetidae</taxon>
        <taxon>Pleosporales</taxon>
        <taxon>Pleosporineae</taxon>
        <taxon>Didymellaceae</taxon>
        <taxon>Didymella</taxon>
    </lineage>
</organism>
<dbReference type="InterPro" id="IPR036522">
    <property type="entry name" value="MoaC_sf"/>
</dbReference>
<evidence type="ECO:0000313" key="8">
    <source>
        <dbReference type="EMBL" id="KAF3031792.1"/>
    </source>
</evidence>
<evidence type="ECO:0000256" key="2">
    <source>
        <dbReference type="ARBA" id="ARBA00005046"/>
    </source>
</evidence>
<dbReference type="AlphaFoldDB" id="A0A9P5BW25"/>
<dbReference type="Pfam" id="PF01967">
    <property type="entry name" value="MoaC"/>
    <property type="match status" value="1"/>
</dbReference>
<dbReference type="GO" id="GO:0006777">
    <property type="term" value="P:Mo-molybdopterin cofactor biosynthetic process"/>
    <property type="evidence" value="ECO:0007669"/>
    <property type="project" value="UniProtKB-KW"/>
</dbReference>
<comment type="caution">
    <text evidence="8">The sequence shown here is derived from an EMBL/GenBank/DDBJ whole genome shotgun (WGS) entry which is preliminary data.</text>
</comment>
<dbReference type="OrthoDB" id="429626at2759"/>
<sequence>MEGIDPANDDINISLKRTLRQEKLKSKRKSRKALQAEQKPQLLRELEPSDPQDTPPASFNIAAEELEHKLADLGQRLEAAKAVRWDEMFRDAQEARSVKNLAGRTSKNTHHGEKVDTMRRLQEVYQVRVKELKQQRSEHQQHIRELEECSAELKVYVARQRAKEQGKQSQVSEHDEKREDVRTRKEHVLRERDELAVRMARLRATQADIQVTTPSTSDAVADAPDRSATALNASDLRVDLPHGKYSLDADTTIDISADRSVLKQHLNDLRARLQVFHPRLDALPSDTSIGTEVRGHRFRNAVARDKHVLQTYLKVLIGRYRAKTGVLGYREMAAEAAERAARVGAKTLTREAKQRIASAWNERFSAKRGFVMTPEALDQMHSAQEEMLESQRTGAYRGVVVREQGNAAPQQRFEVEFEEFNEHGFLEDEYATEEERSMDEAIKDDKNNQRVVLDHSSFDKAHQPAAEDHLSAPMREPSTQSISHPPSPSPPASPTPPQTQETNGPSPGTGNEQAPWDPARKARVAAEVALLRHATTLRQDDSEVEALSNDHDDPPTIPSAEGKGAATPKPLITYESSLQPKGFVMKKQRRAVAQQTQKISRLMAQMANAPEPEHLRLERSSPVRTRDAMHTSSQTRPRRPRTVRAMMRSAYSTSARALDPLNQALKAKEDHSSKPNAVPAPQPQPHLPHLTPTGSAHMVSISAKAHTTRAAIAVGSVYFSNPTPLALITSNALKKGDVLSVSRVAGIMAAKKCPDIVPLCHPIPLTHVGVELKTFAAGEAPVSTSAAGKGVDEMGHGGVAIECKVACTGATGVEMEALTAVMGTALSVVDMCKAVDKFQRIGDVRVVLKEGGKSGTWREEGWMSWQEE</sequence>
<feature type="compositionally biased region" description="Pro residues" evidence="6">
    <location>
        <begin position="485"/>
        <end position="497"/>
    </location>
</feature>
<evidence type="ECO:0000259" key="7">
    <source>
        <dbReference type="Pfam" id="PF01967"/>
    </source>
</evidence>
<dbReference type="InterPro" id="IPR050105">
    <property type="entry name" value="MoCo_biosynth_MoaA/MoaC"/>
</dbReference>
<dbReference type="GO" id="GO:0061799">
    <property type="term" value="F:cyclic pyranopterin monophosphate synthase activity"/>
    <property type="evidence" value="ECO:0007669"/>
    <property type="project" value="UniProtKB-EC"/>
</dbReference>
<evidence type="ECO:0000256" key="1">
    <source>
        <dbReference type="ARBA" id="ARBA00001637"/>
    </source>
</evidence>
<evidence type="ECO:0000256" key="3">
    <source>
        <dbReference type="ARBA" id="ARBA00012575"/>
    </source>
</evidence>
<comment type="pathway">
    <text evidence="2">Cofactor biosynthesis; molybdopterin biosynthesis.</text>
</comment>
<gene>
    <name evidence="8" type="ORF">E8E12_001170</name>
</gene>
<dbReference type="InterPro" id="IPR047594">
    <property type="entry name" value="MoaC_bact/euk"/>
</dbReference>
<dbReference type="Gene3D" id="3.30.70.640">
    <property type="entry name" value="Molybdopterin cofactor biosynthesis C (MoaC) domain"/>
    <property type="match status" value="1"/>
</dbReference>
<keyword evidence="4" id="KW-0501">Molybdenum cofactor biosynthesis</keyword>
<keyword evidence="9" id="KW-1185">Reference proteome</keyword>
<feature type="region of interest" description="Disordered" evidence="6">
    <location>
        <begin position="22"/>
        <end position="57"/>
    </location>
</feature>
<evidence type="ECO:0000313" key="9">
    <source>
        <dbReference type="Proteomes" id="UP000758155"/>
    </source>
</evidence>
<dbReference type="Proteomes" id="UP000758155">
    <property type="component" value="Unassembled WGS sequence"/>
</dbReference>
<name>A0A9P5BW25_9PLEO</name>
<protein>
    <recommendedName>
        <fullName evidence="3">cyclic pyranopterin monophosphate synthase</fullName>
        <ecNumber evidence="3">4.6.1.17</ecNumber>
    </recommendedName>
</protein>
<dbReference type="EMBL" id="SWKV01000123">
    <property type="protein sequence ID" value="KAF3031792.1"/>
    <property type="molecule type" value="Genomic_DNA"/>
</dbReference>
<dbReference type="SUPFAM" id="SSF55040">
    <property type="entry name" value="Molybdenum cofactor biosynthesis protein C, MoaC"/>
    <property type="match status" value="1"/>
</dbReference>
<feature type="compositionally biased region" description="Basic and acidic residues" evidence="6">
    <location>
        <begin position="620"/>
        <end position="629"/>
    </location>
</feature>
<feature type="region of interest" description="Disordered" evidence="6">
    <location>
        <begin position="472"/>
        <end position="519"/>
    </location>
</feature>
<dbReference type="InterPro" id="IPR002820">
    <property type="entry name" value="Mopterin_CF_biosynth-C_dom"/>
</dbReference>
<feature type="region of interest" description="Disordered" evidence="6">
    <location>
        <begin position="162"/>
        <end position="184"/>
    </location>
</feature>
<proteinExistence type="predicted"/>
<feature type="region of interest" description="Disordered" evidence="6">
    <location>
        <begin position="534"/>
        <end position="567"/>
    </location>
</feature>
<accession>A0A9P5BW25</accession>
<feature type="region of interest" description="Disordered" evidence="6">
    <location>
        <begin position="666"/>
        <end position="694"/>
    </location>
</feature>
<dbReference type="PANTHER" id="PTHR22960">
    <property type="entry name" value="MOLYBDOPTERIN COFACTOR SYNTHESIS PROTEIN A"/>
    <property type="match status" value="1"/>
</dbReference>
<evidence type="ECO:0000256" key="6">
    <source>
        <dbReference type="SAM" id="MobiDB-lite"/>
    </source>
</evidence>
<dbReference type="PANTHER" id="PTHR22960:SF0">
    <property type="entry name" value="MOLYBDENUM COFACTOR BIOSYNTHESIS PROTEIN 1"/>
    <property type="match status" value="1"/>
</dbReference>
<feature type="region of interest" description="Disordered" evidence="6">
    <location>
        <begin position="424"/>
        <end position="449"/>
    </location>
</feature>
<reference evidence="8" key="1">
    <citation type="submission" date="2019-04" db="EMBL/GenBank/DDBJ databases">
        <title>Sequencing of skin fungus with MAO and IRED activity.</title>
        <authorList>
            <person name="Marsaioli A.J."/>
            <person name="Bonatto J.M.C."/>
            <person name="Reis Junior O."/>
        </authorList>
    </citation>
    <scope>NUCLEOTIDE SEQUENCE</scope>
    <source>
        <strain evidence="8">28M1</strain>
    </source>
</reference>
<comment type="catalytic activity">
    <reaction evidence="1">
        <text>(8S)-3',8-cyclo-7,8-dihydroguanosine 5'-triphosphate = cyclic pyranopterin phosphate + diphosphate</text>
        <dbReference type="Rhea" id="RHEA:49580"/>
        <dbReference type="ChEBI" id="CHEBI:33019"/>
        <dbReference type="ChEBI" id="CHEBI:59648"/>
        <dbReference type="ChEBI" id="CHEBI:131766"/>
        <dbReference type="EC" id="4.6.1.17"/>
    </reaction>
</comment>
<feature type="domain" description="Molybdopterin cofactor biosynthesis C (MoaC)" evidence="7">
    <location>
        <begin position="698"/>
        <end position="852"/>
    </location>
</feature>
<feature type="region of interest" description="Disordered" evidence="6">
    <location>
        <begin position="620"/>
        <end position="639"/>
    </location>
</feature>
<feature type="compositionally biased region" description="Polar residues" evidence="6">
    <location>
        <begin position="501"/>
        <end position="512"/>
    </location>
</feature>
<evidence type="ECO:0000256" key="4">
    <source>
        <dbReference type="ARBA" id="ARBA00023150"/>
    </source>
</evidence>
<dbReference type="EC" id="4.6.1.17" evidence="3"/>
<dbReference type="NCBIfam" id="NF006870">
    <property type="entry name" value="PRK09364.1"/>
    <property type="match status" value="1"/>
</dbReference>
<dbReference type="CDD" id="cd01420">
    <property type="entry name" value="MoaC_PE"/>
    <property type="match status" value="1"/>
</dbReference>
<keyword evidence="5" id="KW-0456">Lyase</keyword>
<dbReference type="GO" id="GO:0061798">
    <property type="term" value="F:GTP 3',8'-cyclase activity"/>
    <property type="evidence" value="ECO:0007669"/>
    <property type="project" value="TreeGrafter"/>
</dbReference>